<feature type="region of interest" description="Disordered" evidence="1">
    <location>
        <begin position="177"/>
        <end position="212"/>
    </location>
</feature>
<accession>A0A319D6E0</accession>
<name>A0A319D6E0_9EURO</name>
<dbReference type="AlphaFoldDB" id="A0A319D6E0"/>
<feature type="compositionally biased region" description="Polar residues" evidence="1">
    <location>
        <begin position="16"/>
        <end position="25"/>
    </location>
</feature>
<dbReference type="InterPro" id="IPR057199">
    <property type="entry name" value="DUF7877"/>
</dbReference>
<feature type="compositionally biased region" description="Pro residues" evidence="1">
    <location>
        <begin position="656"/>
        <end position="667"/>
    </location>
</feature>
<dbReference type="Pfam" id="PF25009">
    <property type="entry name" value="DUF7785"/>
    <property type="match status" value="1"/>
</dbReference>
<keyword evidence="5" id="KW-1185">Reference proteome</keyword>
<dbReference type="Proteomes" id="UP000247810">
    <property type="component" value="Unassembled WGS sequence"/>
</dbReference>
<reference evidence="4 5" key="1">
    <citation type="submission" date="2018-02" db="EMBL/GenBank/DDBJ databases">
        <title>The genomes of Aspergillus section Nigri reveals drivers in fungal speciation.</title>
        <authorList>
            <consortium name="DOE Joint Genome Institute"/>
            <person name="Vesth T.C."/>
            <person name="Nybo J."/>
            <person name="Theobald S."/>
            <person name="Brandl J."/>
            <person name="Frisvad J.C."/>
            <person name="Nielsen K.F."/>
            <person name="Lyhne E.K."/>
            <person name="Kogle M.E."/>
            <person name="Kuo A."/>
            <person name="Riley R."/>
            <person name="Clum A."/>
            <person name="Nolan M."/>
            <person name="Lipzen A."/>
            <person name="Salamov A."/>
            <person name="Henrissat B."/>
            <person name="Wiebenga A."/>
            <person name="De vries R.P."/>
            <person name="Grigoriev I.V."/>
            <person name="Mortensen U.H."/>
            <person name="Andersen M.R."/>
            <person name="Baker S.E."/>
        </authorList>
    </citation>
    <scope>NUCLEOTIDE SEQUENCE [LARGE SCALE GENOMIC DNA]</scope>
    <source>
        <strain evidence="4 5">CBS 707.79</strain>
    </source>
</reference>
<feature type="compositionally biased region" description="Low complexity" evidence="1">
    <location>
        <begin position="668"/>
        <end position="688"/>
    </location>
</feature>
<feature type="region of interest" description="Disordered" evidence="1">
    <location>
        <begin position="478"/>
        <end position="502"/>
    </location>
</feature>
<dbReference type="EMBL" id="KZ825909">
    <property type="protein sequence ID" value="PYH92751.1"/>
    <property type="molecule type" value="Genomic_DNA"/>
</dbReference>
<organism evidence="4 5">
    <name type="scientific">Aspergillus ellipticus CBS 707.79</name>
    <dbReference type="NCBI Taxonomy" id="1448320"/>
    <lineage>
        <taxon>Eukaryota</taxon>
        <taxon>Fungi</taxon>
        <taxon>Dikarya</taxon>
        <taxon>Ascomycota</taxon>
        <taxon>Pezizomycotina</taxon>
        <taxon>Eurotiomycetes</taxon>
        <taxon>Eurotiomycetidae</taxon>
        <taxon>Eurotiales</taxon>
        <taxon>Aspergillaceae</taxon>
        <taxon>Aspergillus</taxon>
        <taxon>Aspergillus subgen. Circumdati</taxon>
    </lineage>
</organism>
<feature type="region of interest" description="Disordered" evidence="1">
    <location>
        <begin position="1"/>
        <end position="59"/>
    </location>
</feature>
<protein>
    <submittedName>
        <fullName evidence="4">Uncharacterized protein</fullName>
    </submittedName>
</protein>
<sequence>MSADEGGGTAPVPATNGEQPQNTPEPSALATPGKRKRVSSHDDKVAQDASAAAVQSQEKAKLQETLRNLIVLLSKSDTDLHLLTCPLPLSPTKPRSKRAKVSGDKDESSSIEARVVADRYNNLSEFLSDIEKASAAVIERNKAQATVAPADGTPLTETVNRIAAFKKQLNTLVRQAHVNQSNIKTETSEEDGDGEAPAKTPTPTPTPIPTPTLSVEARSEGVALTLFGNPANPRQLYSSLQKTVKVPMPSDDPNTDKIVEVQMDLPETGLPNGITATKVQISDSEAASKDPKRTFGEVFAPRSTLPQLEAPRKARTSTRNTNNGWVDPFETITNYKAFLGDRNNYCLAPLPSGQWLQYGGVTSSPASYSRRQKQQSSQQQEEEQHHDDSALGPDEDASLLQGVYSSFAPSFDSSGAVVQLDSKDLVWWSKRGARRLNTLLSIPLQEEDPEESIKVQPGNIGELDESTLEEMVKTFNPEDFADNIKTDKSPEEKEDEEARELDEVLRDVSELLETLSSYQRIRSLEPATSGAQSTDPKETTTSDVGGPDAPSEAERSVYETLRSSLATLVSTLPPYAVAKLDGDQLADLNISQKILLENPDYAGTMEKDEYALQQERAMAMGMPGGANRTSTPSRTGSFQAPPYNQRAFAANTRAPPQAPPFQTPQPYYPGRQNSAAAAPYSPAPQAFAGARPPSTPQQRPGYFPGYAQPTPYSQGGAVPQYQRPGQNGYHPYPAQQGPPAAQGSPQPYTPRPGQPAPYNAPYGAGRSASPQKPPPYATPRGSYIPPGSANPQQRFVPQQPPGQQPPPYGNYPSNQAPPPSGGYSNSAAAMTYARSAAEQAIMMERNKAQLAAAAQNRPSSATPQPVGEASASQDRSVTPGSKPNGTPVS</sequence>
<evidence type="ECO:0000259" key="3">
    <source>
        <dbReference type="Pfam" id="PF25289"/>
    </source>
</evidence>
<dbReference type="Pfam" id="PF25289">
    <property type="entry name" value="DUF7877"/>
    <property type="match status" value="1"/>
</dbReference>
<feature type="region of interest" description="Disordered" evidence="1">
    <location>
        <begin position="651"/>
        <end position="827"/>
    </location>
</feature>
<gene>
    <name evidence="4" type="ORF">BO71DRAFT_329316</name>
</gene>
<feature type="compositionally biased region" description="Low complexity" evidence="1">
    <location>
        <begin position="728"/>
        <end position="746"/>
    </location>
</feature>
<evidence type="ECO:0000259" key="2">
    <source>
        <dbReference type="Pfam" id="PF25009"/>
    </source>
</evidence>
<dbReference type="STRING" id="1448320.A0A319D6E0"/>
<feature type="compositionally biased region" description="Basic and acidic residues" evidence="1">
    <location>
        <begin position="482"/>
        <end position="491"/>
    </location>
</feature>
<feature type="compositionally biased region" description="Pro residues" evidence="1">
    <location>
        <begin position="798"/>
        <end position="820"/>
    </location>
</feature>
<evidence type="ECO:0000256" key="1">
    <source>
        <dbReference type="SAM" id="MobiDB-lite"/>
    </source>
</evidence>
<feature type="region of interest" description="Disordered" evidence="1">
    <location>
        <begin position="361"/>
        <end position="396"/>
    </location>
</feature>
<feature type="domain" description="DUF7785" evidence="2">
    <location>
        <begin position="499"/>
        <end position="595"/>
    </location>
</feature>
<dbReference type="InterPro" id="IPR056687">
    <property type="entry name" value="DUF7785"/>
</dbReference>
<evidence type="ECO:0000313" key="5">
    <source>
        <dbReference type="Proteomes" id="UP000247810"/>
    </source>
</evidence>
<feature type="compositionally biased region" description="Pro residues" evidence="1">
    <location>
        <begin position="200"/>
        <end position="210"/>
    </location>
</feature>
<feature type="compositionally biased region" description="Low complexity" evidence="1">
    <location>
        <begin position="47"/>
        <end position="57"/>
    </location>
</feature>
<feature type="region of interest" description="Disordered" evidence="1">
    <location>
        <begin position="522"/>
        <end position="556"/>
    </location>
</feature>
<feature type="domain" description="DUF7877" evidence="3">
    <location>
        <begin position="62"/>
        <end position="172"/>
    </location>
</feature>
<evidence type="ECO:0000313" key="4">
    <source>
        <dbReference type="EMBL" id="PYH92751.1"/>
    </source>
</evidence>
<feature type="compositionally biased region" description="Polar residues" evidence="1">
    <location>
        <begin position="870"/>
        <end position="889"/>
    </location>
</feature>
<dbReference type="OrthoDB" id="5354458at2759"/>
<proteinExistence type="predicted"/>
<feature type="region of interest" description="Disordered" evidence="1">
    <location>
        <begin position="848"/>
        <end position="889"/>
    </location>
</feature>
<dbReference type="VEuPathDB" id="FungiDB:BO71DRAFT_329316"/>